<keyword evidence="4" id="KW-0372">Hormone</keyword>
<dbReference type="InterPro" id="IPR009714">
    <property type="entry name" value="RELM"/>
</dbReference>
<evidence type="ECO:0000256" key="2">
    <source>
        <dbReference type="ARBA" id="ARBA00007258"/>
    </source>
</evidence>
<dbReference type="GO" id="GO:0005179">
    <property type="term" value="F:hormone activity"/>
    <property type="evidence" value="ECO:0007669"/>
    <property type="project" value="UniProtKB-KW"/>
</dbReference>
<feature type="chain" id="PRO_5043395108" description="Resistin" evidence="7">
    <location>
        <begin position="20"/>
        <end position="102"/>
    </location>
</feature>
<dbReference type="SUPFAM" id="SSF111423">
    <property type="entry name" value="Resistin"/>
    <property type="match status" value="1"/>
</dbReference>
<comment type="similarity">
    <text evidence="2">Belongs to the resistin/FIZZ family.</text>
</comment>
<keyword evidence="3" id="KW-0964">Secreted</keyword>
<sequence>MKFYISALVLLLAPARVTGSDVPHLLDTIKSVVSQYYGKMELECVSVSEGSSYSKCPTGYTATGCSCGSACGSWDIQSSNVCHCQCANMDWTAARCCRMKLP</sequence>
<dbReference type="PANTHER" id="PTHR21101:SF12">
    <property type="entry name" value="RESISTIN"/>
    <property type="match status" value="1"/>
</dbReference>
<organism evidence="8 9">
    <name type="scientific">Engystomops pustulosus</name>
    <name type="common">Tungara frog</name>
    <name type="synonym">Physalaemus pustulosus</name>
    <dbReference type="NCBI Taxonomy" id="76066"/>
    <lineage>
        <taxon>Eukaryota</taxon>
        <taxon>Metazoa</taxon>
        <taxon>Chordata</taxon>
        <taxon>Craniata</taxon>
        <taxon>Vertebrata</taxon>
        <taxon>Euteleostomi</taxon>
        <taxon>Amphibia</taxon>
        <taxon>Batrachia</taxon>
        <taxon>Anura</taxon>
        <taxon>Neobatrachia</taxon>
        <taxon>Hyloidea</taxon>
        <taxon>Leptodactylidae</taxon>
        <taxon>Leiuperinae</taxon>
        <taxon>Engystomops</taxon>
    </lineage>
</organism>
<dbReference type="GO" id="GO:0005615">
    <property type="term" value="C:extracellular space"/>
    <property type="evidence" value="ECO:0007669"/>
    <property type="project" value="TreeGrafter"/>
</dbReference>
<evidence type="ECO:0008006" key="10">
    <source>
        <dbReference type="Google" id="ProtNLM"/>
    </source>
</evidence>
<dbReference type="PANTHER" id="PTHR21101">
    <property type="entry name" value="RESISTIN"/>
    <property type="match status" value="1"/>
</dbReference>
<gene>
    <name evidence="8" type="ORF">GDO81_027655</name>
</gene>
<evidence type="ECO:0000256" key="7">
    <source>
        <dbReference type="SAM" id="SignalP"/>
    </source>
</evidence>
<evidence type="ECO:0000256" key="3">
    <source>
        <dbReference type="ARBA" id="ARBA00022525"/>
    </source>
</evidence>
<evidence type="ECO:0000256" key="4">
    <source>
        <dbReference type="ARBA" id="ARBA00022702"/>
    </source>
</evidence>
<evidence type="ECO:0000256" key="6">
    <source>
        <dbReference type="ARBA" id="ARBA00023157"/>
    </source>
</evidence>
<dbReference type="Gene3D" id="2.60.40.4230">
    <property type="entry name" value="Resistin head domain"/>
    <property type="match status" value="1"/>
</dbReference>
<dbReference type="EMBL" id="WNYA01000073">
    <property type="protein sequence ID" value="KAG8550203.1"/>
    <property type="molecule type" value="Genomic_DNA"/>
</dbReference>
<dbReference type="FunFam" id="2.60.40.4230:FF:000001">
    <property type="entry name" value="Resistin-like beta"/>
    <property type="match status" value="1"/>
</dbReference>
<evidence type="ECO:0000313" key="8">
    <source>
        <dbReference type="EMBL" id="KAG8550203.1"/>
    </source>
</evidence>
<feature type="signal peptide" evidence="7">
    <location>
        <begin position="1"/>
        <end position="19"/>
    </location>
</feature>
<keyword evidence="9" id="KW-1185">Reference proteome</keyword>
<keyword evidence="5 7" id="KW-0732">Signal</keyword>
<evidence type="ECO:0000256" key="5">
    <source>
        <dbReference type="ARBA" id="ARBA00022729"/>
    </source>
</evidence>
<keyword evidence="6" id="KW-1015">Disulfide bond</keyword>
<protein>
    <recommendedName>
        <fullName evidence="10">Resistin</fullName>
    </recommendedName>
</protein>
<name>A0AAV6ZQ28_ENGPU</name>
<evidence type="ECO:0000256" key="1">
    <source>
        <dbReference type="ARBA" id="ARBA00004613"/>
    </source>
</evidence>
<dbReference type="Proteomes" id="UP000824782">
    <property type="component" value="Unassembled WGS sequence"/>
</dbReference>
<dbReference type="Pfam" id="PF06954">
    <property type="entry name" value="Resistin"/>
    <property type="match status" value="1"/>
</dbReference>
<comment type="subcellular location">
    <subcellularLocation>
        <location evidence="1">Secreted</location>
    </subcellularLocation>
</comment>
<dbReference type="InterPro" id="IPR036262">
    <property type="entry name" value="Resistin-like_sf"/>
</dbReference>
<reference evidence="8" key="1">
    <citation type="thesis" date="2020" institute="ProQuest LLC" country="789 East Eisenhower Parkway, Ann Arbor, MI, USA">
        <title>Comparative Genomics and Chromosome Evolution.</title>
        <authorList>
            <person name="Mudd A.B."/>
        </authorList>
    </citation>
    <scope>NUCLEOTIDE SEQUENCE</scope>
    <source>
        <strain evidence="8">237g6f4</strain>
        <tissue evidence="8">Blood</tissue>
    </source>
</reference>
<accession>A0AAV6ZQ28</accession>
<comment type="caution">
    <text evidence="8">The sequence shown here is derived from an EMBL/GenBank/DDBJ whole genome shotgun (WGS) entry which is preliminary data.</text>
</comment>
<evidence type="ECO:0000313" key="9">
    <source>
        <dbReference type="Proteomes" id="UP000824782"/>
    </source>
</evidence>
<dbReference type="AlphaFoldDB" id="A0AAV6ZQ28"/>
<proteinExistence type="inferred from homology"/>